<reference evidence="1" key="1">
    <citation type="submission" date="2023-08" db="EMBL/GenBank/DDBJ databases">
        <authorList>
            <person name="Audoor S."/>
            <person name="Bilcke G."/>
        </authorList>
    </citation>
    <scope>NUCLEOTIDE SEQUENCE</scope>
</reference>
<proteinExistence type="predicted"/>
<comment type="caution">
    <text evidence="1">The sequence shown here is derived from an EMBL/GenBank/DDBJ whole genome shotgun (WGS) entry which is preliminary data.</text>
</comment>
<accession>A0AAD2GDF1</accession>
<keyword evidence="2" id="KW-1185">Reference proteome</keyword>
<dbReference type="EMBL" id="CAKOGP040002424">
    <property type="protein sequence ID" value="CAJ1969480.1"/>
    <property type="molecule type" value="Genomic_DNA"/>
</dbReference>
<protein>
    <submittedName>
        <fullName evidence="1">Uncharacterized protein</fullName>
    </submittedName>
</protein>
<evidence type="ECO:0000313" key="1">
    <source>
        <dbReference type="EMBL" id="CAJ1969480.1"/>
    </source>
</evidence>
<sequence length="136" mass="15502">MTTPAAVQIRQKYRSLNKLVKKLPENDMEKSLHELRTSFRKALGETESVETRLQDADNRISFLQMITPKDKPAKGGTWVYKDGKRIEGGSGTRFDANGNVHSNWDGKNLDPCSVKRHNQQLNRVGFLNNQHAKGYF</sequence>
<evidence type="ECO:0000313" key="2">
    <source>
        <dbReference type="Proteomes" id="UP001295423"/>
    </source>
</evidence>
<dbReference type="Proteomes" id="UP001295423">
    <property type="component" value="Unassembled WGS sequence"/>
</dbReference>
<gene>
    <name evidence="1" type="ORF">CYCCA115_LOCUS23730</name>
</gene>
<name>A0AAD2GDF1_9STRA</name>
<organism evidence="1 2">
    <name type="scientific">Cylindrotheca closterium</name>
    <dbReference type="NCBI Taxonomy" id="2856"/>
    <lineage>
        <taxon>Eukaryota</taxon>
        <taxon>Sar</taxon>
        <taxon>Stramenopiles</taxon>
        <taxon>Ochrophyta</taxon>
        <taxon>Bacillariophyta</taxon>
        <taxon>Bacillariophyceae</taxon>
        <taxon>Bacillariophycidae</taxon>
        <taxon>Bacillariales</taxon>
        <taxon>Bacillariaceae</taxon>
        <taxon>Cylindrotheca</taxon>
    </lineage>
</organism>
<dbReference type="AlphaFoldDB" id="A0AAD2GDF1"/>